<keyword evidence="5" id="KW-1185">Reference proteome</keyword>
<feature type="compositionally biased region" description="Polar residues" evidence="1">
    <location>
        <begin position="1000"/>
        <end position="1019"/>
    </location>
</feature>
<keyword evidence="2" id="KW-0812">Transmembrane</keyword>
<keyword evidence="2" id="KW-1133">Transmembrane helix</keyword>
<feature type="compositionally biased region" description="Polar residues" evidence="1">
    <location>
        <begin position="932"/>
        <end position="942"/>
    </location>
</feature>
<dbReference type="RefSeq" id="WP_126580127.1">
    <property type="nucleotide sequence ID" value="NZ_BIFR01000001.1"/>
</dbReference>
<accession>A0A402A096</accession>
<dbReference type="Gene3D" id="3.40.50.300">
    <property type="entry name" value="P-loop containing nucleotide triphosphate hydrolases"/>
    <property type="match status" value="2"/>
</dbReference>
<comment type="caution">
    <text evidence="4">The sequence shown here is derived from an EMBL/GenBank/DDBJ whole genome shotgun (WGS) entry which is preliminary data.</text>
</comment>
<evidence type="ECO:0000313" key="4">
    <source>
        <dbReference type="EMBL" id="GCE12515.1"/>
    </source>
</evidence>
<dbReference type="CDD" id="cd01983">
    <property type="entry name" value="SIMIBI"/>
    <property type="match status" value="1"/>
</dbReference>
<proteinExistence type="predicted"/>
<evidence type="ECO:0000256" key="2">
    <source>
        <dbReference type="SAM" id="Phobius"/>
    </source>
</evidence>
<organism evidence="4 5">
    <name type="scientific">Tengunoibacter tsumagoiensis</name>
    <dbReference type="NCBI Taxonomy" id="2014871"/>
    <lineage>
        <taxon>Bacteria</taxon>
        <taxon>Bacillati</taxon>
        <taxon>Chloroflexota</taxon>
        <taxon>Ktedonobacteria</taxon>
        <taxon>Ktedonobacterales</taxon>
        <taxon>Dictyobacteraceae</taxon>
        <taxon>Tengunoibacter</taxon>
    </lineage>
</organism>
<feature type="transmembrane region" description="Helical" evidence="2">
    <location>
        <begin position="200"/>
        <end position="224"/>
    </location>
</feature>
<reference evidence="5" key="1">
    <citation type="submission" date="2018-12" db="EMBL/GenBank/DDBJ databases">
        <title>Tengunoibacter tsumagoiensis gen. nov., sp. nov., Dictyobacter kobayashii sp. nov., D. alpinus sp. nov., and D. joshuensis sp. nov. and description of Dictyobacteraceae fam. nov. within the order Ktedonobacterales isolated from Tengu-no-mugimeshi.</title>
        <authorList>
            <person name="Wang C.M."/>
            <person name="Zheng Y."/>
            <person name="Sakai Y."/>
            <person name="Toyoda A."/>
            <person name="Minakuchi Y."/>
            <person name="Abe K."/>
            <person name="Yokota A."/>
            <person name="Yabe S."/>
        </authorList>
    </citation>
    <scope>NUCLEOTIDE SEQUENCE [LARGE SCALE GENOMIC DNA]</scope>
    <source>
        <strain evidence="5">Uno3</strain>
    </source>
</reference>
<feature type="transmembrane region" description="Helical" evidence="2">
    <location>
        <begin position="256"/>
        <end position="276"/>
    </location>
</feature>
<gene>
    <name evidence="4" type="ORF">KTT_23740</name>
</gene>
<protein>
    <recommendedName>
        <fullName evidence="3">Helicase HerA central domain-containing protein</fullName>
    </recommendedName>
</protein>
<name>A0A402A096_9CHLR</name>
<sequence>MKLAALSSRAKPDATTIAAPLLAMRVIPPHHIGQNDQVRLVTAMHSLVVDERHPIALELIGTTQQRGFVIRATTTESLQHVIHQLRARYPQAVFLPLPASEDPFRLETHEVVSALELQAGEASYLPLQSWNDQTAEQEGADPLLGLLAALDGVPENTRIVAQLALAPAAANWSHKDQRKAVEHALEPERNAQRQALSQQYLTGGAPSTPLIILGMIVIALLIGYTRFKSWLPVWVDEAFTTQLHGKLPQLTQTQTLQYYGGMGLIIILILACFWLFTHIHRSWGKRPLYNMQLVQNKTMRMAYRVRLRIYVIEPALNHPLPRGTRVRELLQAWRHDWHMLTTTEPGAHRSHLGREGLQTLIAMTVHSGPALARACQNLWHYITQVRARSQRRTILLAQMLAAYRQYHLAAGNYFVPRRLGSREAHHAIQAGTGLARLWSGWWQGVRTSSHLIDVETLAALWHLPPDQTLGQLAQMEQQQMRTFPLPAALIGATEAPFSFGISEHAGHQQPFAFPTECLQRHLFIGGKSGEGKSTCMEHLARTAMHQGGLLVIDPHGDLAEHILALVPSHRIDDVLLIDLSDPDYAVGLNPLDATLGRGRDKAIADLLKTLAHIWASSWGPRMENAFEYALRTLFEVNKALVQQNEHQGPTRQYTLLDVMHLLTDESFCHSLLEQVSDPFILRWWTLYYDLLNPSMQRERTDPVLSKVAKFESVIARRILGQSQSTLNFSQAIAQEKIILVKLAKGVVGEDVTRLLGSTLLGLIQITLEEQGALAIQERKRLCIMVDEFQTFRGVDWAALAELRKYGAAFYLATQSPEYLVSVHDQLLPMVLANVKQYILFHVSARDAQLLHQEIGVEAEDLATLDSYRCYIKLTYQNRRLPAFSITMDPPPSGDEDLARRIRHDSQRRYGVAVNTIDSQLQEALIRAIASQPHQGLVQSGSTKVHMATRQADANVQPTERIALLPGPENETPKARESGYRGRKSQETARSSGDEKKHAQPMSQVWTDKNAPTTQVQERQ</sequence>
<keyword evidence="2" id="KW-0472">Membrane</keyword>
<feature type="region of interest" description="Disordered" evidence="1">
    <location>
        <begin position="932"/>
        <end position="1019"/>
    </location>
</feature>
<evidence type="ECO:0000256" key="1">
    <source>
        <dbReference type="SAM" id="MobiDB-lite"/>
    </source>
</evidence>
<dbReference type="InterPro" id="IPR002789">
    <property type="entry name" value="HerA_central"/>
</dbReference>
<dbReference type="AlphaFoldDB" id="A0A402A096"/>
<dbReference type="EMBL" id="BIFR01000001">
    <property type="protein sequence ID" value="GCE12515.1"/>
    <property type="molecule type" value="Genomic_DNA"/>
</dbReference>
<evidence type="ECO:0000313" key="5">
    <source>
        <dbReference type="Proteomes" id="UP000287352"/>
    </source>
</evidence>
<dbReference type="OrthoDB" id="140011at2"/>
<dbReference type="InterPro" id="IPR027417">
    <property type="entry name" value="P-loop_NTPase"/>
</dbReference>
<dbReference type="InterPro" id="IPR051162">
    <property type="entry name" value="T4SS_component"/>
</dbReference>
<dbReference type="PANTHER" id="PTHR30121">
    <property type="entry name" value="UNCHARACTERIZED PROTEIN YJGR-RELATED"/>
    <property type="match status" value="1"/>
</dbReference>
<dbReference type="Proteomes" id="UP000287352">
    <property type="component" value="Unassembled WGS sequence"/>
</dbReference>
<evidence type="ECO:0000259" key="3">
    <source>
        <dbReference type="Pfam" id="PF01935"/>
    </source>
</evidence>
<dbReference type="Pfam" id="PF01935">
    <property type="entry name" value="DUF87"/>
    <property type="match status" value="1"/>
</dbReference>
<dbReference type="SUPFAM" id="SSF52540">
    <property type="entry name" value="P-loop containing nucleoside triphosphate hydrolases"/>
    <property type="match status" value="1"/>
</dbReference>
<dbReference type="PANTHER" id="PTHR30121:SF11">
    <property type="entry name" value="AAA+ ATPASE DOMAIN-CONTAINING PROTEIN"/>
    <property type="match status" value="1"/>
</dbReference>
<feature type="compositionally biased region" description="Basic and acidic residues" evidence="1">
    <location>
        <begin position="970"/>
        <end position="997"/>
    </location>
</feature>
<feature type="domain" description="Helicase HerA central" evidence="3">
    <location>
        <begin position="516"/>
        <end position="557"/>
    </location>
</feature>